<dbReference type="Proteomes" id="UP000005204">
    <property type="component" value="Unassembled WGS sequence"/>
</dbReference>
<dbReference type="EnsemblMetazoa" id="XM_004926148.4">
    <property type="protein sequence ID" value="XP_004926205.1"/>
    <property type="gene ID" value="LOC101745228"/>
</dbReference>
<dbReference type="InterPro" id="IPR019176">
    <property type="entry name" value="Cytochrome_B561-rel"/>
</dbReference>
<evidence type="ECO:0000256" key="1">
    <source>
        <dbReference type="SAM" id="MobiDB-lite"/>
    </source>
</evidence>
<dbReference type="AlphaFoldDB" id="A0A8R2AMV2"/>
<organism evidence="2 3">
    <name type="scientific">Bombyx mori</name>
    <name type="common">Silk moth</name>
    <dbReference type="NCBI Taxonomy" id="7091"/>
    <lineage>
        <taxon>Eukaryota</taxon>
        <taxon>Metazoa</taxon>
        <taxon>Ecdysozoa</taxon>
        <taxon>Arthropoda</taxon>
        <taxon>Hexapoda</taxon>
        <taxon>Insecta</taxon>
        <taxon>Pterygota</taxon>
        <taxon>Neoptera</taxon>
        <taxon>Endopterygota</taxon>
        <taxon>Lepidoptera</taxon>
        <taxon>Glossata</taxon>
        <taxon>Ditrysia</taxon>
        <taxon>Bombycoidea</taxon>
        <taxon>Bombycidae</taxon>
        <taxon>Bombycinae</taxon>
        <taxon>Bombyx</taxon>
    </lineage>
</organism>
<dbReference type="KEGG" id="bmor:101745228"/>
<dbReference type="RefSeq" id="XP_004926205.1">
    <property type="nucleotide sequence ID" value="XM_004926148.5"/>
</dbReference>
<protein>
    <recommendedName>
        <fullName evidence="4">Transmembrane protein 209</fullName>
    </recommendedName>
</protein>
<dbReference type="GeneID" id="101745228"/>
<feature type="compositionally biased region" description="Pro residues" evidence="1">
    <location>
        <begin position="145"/>
        <end position="158"/>
    </location>
</feature>
<evidence type="ECO:0000313" key="3">
    <source>
        <dbReference type="Proteomes" id="UP000005204"/>
    </source>
</evidence>
<dbReference type="OrthoDB" id="509821at2759"/>
<dbReference type="Pfam" id="PF09786">
    <property type="entry name" value="CytochromB561_N"/>
    <property type="match status" value="1"/>
</dbReference>
<reference evidence="3" key="1">
    <citation type="journal article" date="2008" name="Insect Biochem. Mol. Biol.">
        <title>The genome of a lepidopteran model insect, the silkworm Bombyx mori.</title>
        <authorList>
            <consortium name="International Silkworm Genome Consortium"/>
        </authorList>
    </citation>
    <scope>NUCLEOTIDE SEQUENCE [LARGE SCALE GENOMIC DNA]</scope>
    <source>
        <strain evidence="3">p50T</strain>
    </source>
</reference>
<evidence type="ECO:0008006" key="4">
    <source>
        <dbReference type="Google" id="ProtNLM"/>
    </source>
</evidence>
<evidence type="ECO:0000313" key="2">
    <source>
        <dbReference type="EnsemblMetazoa" id="XP_004926205.1"/>
    </source>
</evidence>
<feature type="region of interest" description="Disordered" evidence="1">
    <location>
        <begin position="134"/>
        <end position="185"/>
    </location>
</feature>
<dbReference type="PANTHER" id="PTHR21780:SF0">
    <property type="entry name" value="TRANSMEMBRANE PROTEIN 209"/>
    <property type="match status" value="1"/>
</dbReference>
<sequence>MSLSPNSSLVRRTIDLNYENKKRANSLKWIAVNGILFAIFIYDLSCKCPGYTSILHYVELGLATVLAANLIQHTLQLLPRRAASVAISPTQQKLLGLSDADLDSSFVISKADISSSSAVKDDDAWPVDALSISSRMQQARDTSPPSSPPSPNSPPSPHSPHISPRNRSSPLTNSPHSPERFAKDEFISDSRGLADYLRQYEERSRAEETTATEVPTWGLQLAPAHSPALHYQLATEAFRSSEEGGPVPALRRLQLDPQRLTQFNLNLRLWIHVTILERLANELDRPDAGQGLAPFLAIHTDQQYLIKRIKELSRGGCMSAYKWDGGSSDWDESRPPDAELVLRLVATYLDTQLPSNGGTKPFTDGHLSVAPNPPPRGPRVLGIHRVTMRPPHYVLVLEEEIVEVCRGRNNMLHTLLMFVAAAARAQPPALRRVHLGRAGLNMLWIIGR</sequence>
<accession>A0A8R2AMV2</accession>
<proteinExistence type="predicted"/>
<name>A0A8R2AMV2_BOMMO</name>
<dbReference type="GO" id="GO:0016020">
    <property type="term" value="C:membrane"/>
    <property type="evidence" value="ECO:0007669"/>
    <property type="project" value="TreeGrafter"/>
</dbReference>
<reference evidence="2" key="2">
    <citation type="submission" date="2022-06" db="UniProtKB">
        <authorList>
            <consortium name="EnsemblMetazoa"/>
        </authorList>
    </citation>
    <scope>IDENTIFICATION</scope>
    <source>
        <strain evidence="2">p50T (Dazao)</strain>
    </source>
</reference>
<keyword evidence="3" id="KW-1185">Reference proteome</keyword>
<feature type="compositionally biased region" description="Low complexity" evidence="1">
    <location>
        <begin position="159"/>
        <end position="170"/>
    </location>
</feature>
<dbReference type="PANTHER" id="PTHR21780">
    <property type="entry name" value="TRANSMEMBRANE PROTEIN 209"/>
    <property type="match status" value="1"/>
</dbReference>